<feature type="active site" description="Charge relay system" evidence="9">
    <location>
        <position position="271"/>
    </location>
</feature>
<dbReference type="GO" id="GO:0004252">
    <property type="term" value="F:serine-type endopeptidase activity"/>
    <property type="evidence" value="ECO:0007669"/>
    <property type="project" value="UniProtKB-UniRule"/>
</dbReference>
<keyword evidence="10" id="KW-1133">Transmembrane helix</keyword>
<comment type="catalytic activity">
    <reaction evidence="7">
        <text>Hydrolysis of proteins with broad specificity for peptide bonds, and a preference for a large uncharged residue in P1. Hydrolyzes peptide amides.</text>
        <dbReference type="EC" id="3.4.21.62"/>
    </reaction>
</comment>
<dbReference type="Gene3D" id="3.40.50.200">
    <property type="entry name" value="Peptidase S8/S53 domain"/>
    <property type="match status" value="1"/>
</dbReference>
<dbReference type="CDD" id="cd04056">
    <property type="entry name" value="Peptidases_S53"/>
    <property type="match status" value="1"/>
</dbReference>
<evidence type="ECO:0000256" key="2">
    <source>
        <dbReference type="ARBA" id="ARBA00022723"/>
    </source>
</evidence>
<keyword evidence="11" id="KW-0732">Signal</keyword>
<proteinExistence type="predicted"/>
<comment type="caution">
    <text evidence="13">The sequence shown here is derived from an EMBL/GenBank/DDBJ whole genome shotgun (WGS) entry which is preliminary data.</text>
</comment>
<dbReference type="GO" id="GO:0046872">
    <property type="term" value="F:metal ion binding"/>
    <property type="evidence" value="ECO:0007669"/>
    <property type="project" value="UniProtKB-UniRule"/>
</dbReference>
<evidence type="ECO:0000256" key="5">
    <source>
        <dbReference type="ARBA" id="ARBA00022837"/>
    </source>
</evidence>
<dbReference type="InterPro" id="IPR015366">
    <property type="entry name" value="S53_propep"/>
</dbReference>
<dbReference type="PROSITE" id="PS00138">
    <property type="entry name" value="SUBTILASE_SER"/>
    <property type="match status" value="1"/>
</dbReference>
<evidence type="ECO:0000256" key="9">
    <source>
        <dbReference type="PROSITE-ProRule" id="PRU01032"/>
    </source>
</evidence>
<keyword evidence="2 9" id="KW-0479">Metal-binding</keyword>
<dbReference type="SUPFAM" id="SSF52743">
    <property type="entry name" value="Subtilisin-like"/>
    <property type="match status" value="1"/>
</dbReference>
<dbReference type="EMBL" id="JNBR01001483">
    <property type="protein sequence ID" value="OQR86775.1"/>
    <property type="molecule type" value="Genomic_DNA"/>
</dbReference>
<dbReference type="PANTHER" id="PTHR14218">
    <property type="entry name" value="PROTEASE S8 TRIPEPTIDYL PEPTIDASE I CLN2"/>
    <property type="match status" value="1"/>
</dbReference>
<keyword evidence="4 9" id="KW-0720">Serine protease</keyword>
<evidence type="ECO:0000256" key="7">
    <source>
        <dbReference type="ARBA" id="ARBA00023529"/>
    </source>
</evidence>
<evidence type="ECO:0000256" key="11">
    <source>
        <dbReference type="SAM" id="SignalP"/>
    </source>
</evidence>
<dbReference type="InterPro" id="IPR023828">
    <property type="entry name" value="Peptidase_S8_Ser-AS"/>
</dbReference>
<dbReference type="PROSITE" id="PS51695">
    <property type="entry name" value="SEDOLISIN"/>
    <property type="match status" value="1"/>
</dbReference>
<comment type="cofactor">
    <cofactor evidence="9">
        <name>Ca(2+)</name>
        <dbReference type="ChEBI" id="CHEBI:29108"/>
    </cofactor>
    <text evidence="9">Binds 1 Ca(2+) ion per subunit.</text>
</comment>
<feature type="active site" description="Charge relay system" evidence="9">
    <location>
        <position position="501"/>
    </location>
</feature>
<evidence type="ECO:0000256" key="3">
    <source>
        <dbReference type="ARBA" id="ARBA00022801"/>
    </source>
</evidence>
<gene>
    <name evidence="13" type="ORF">ACHHYP_09969</name>
</gene>
<dbReference type="EC" id="3.4.21.62" evidence="8"/>
<dbReference type="STRING" id="1202772.A0A1V9YM30"/>
<dbReference type="SMART" id="SM00944">
    <property type="entry name" value="Pro-kuma_activ"/>
    <property type="match status" value="1"/>
</dbReference>
<evidence type="ECO:0000256" key="6">
    <source>
        <dbReference type="ARBA" id="ARBA00023145"/>
    </source>
</evidence>
<name>A0A1V9YM30_ACHHY</name>
<evidence type="ECO:0000259" key="12">
    <source>
        <dbReference type="PROSITE" id="PS51695"/>
    </source>
</evidence>
<feature type="binding site" evidence="9">
    <location>
        <position position="572"/>
    </location>
    <ligand>
        <name>Ca(2+)</name>
        <dbReference type="ChEBI" id="CHEBI:29108"/>
    </ligand>
</feature>
<evidence type="ECO:0000256" key="1">
    <source>
        <dbReference type="ARBA" id="ARBA00022670"/>
    </source>
</evidence>
<dbReference type="Pfam" id="PF09286">
    <property type="entry name" value="Pro-kuma_activ"/>
    <property type="match status" value="1"/>
</dbReference>
<feature type="transmembrane region" description="Helical" evidence="10">
    <location>
        <begin position="617"/>
        <end position="640"/>
    </location>
</feature>
<dbReference type="AlphaFoldDB" id="A0A1V9YM30"/>
<keyword evidence="1 9" id="KW-0645">Protease</keyword>
<feature type="domain" description="Peptidase S53" evidence="12">
    <location>
        <begin position="198"/>
        <end position="594"/>
    </location>
</feature>
<evidence type="ECO:0000313" key="13">
    <source>
        <dbReference type="EMBL" id="OQR86775.1"/>
    </source>
</evidence>
<feature type="signal peptide" evidence="11">
    <location>
        <begin position="1"/>
        <end position="21"/>
    </location>
</feature>
<feature type="binding site" evidence="9">
    <location>
        <position position="574"/>
    </location>
    <ligand>
        <name>Ca(2+)</name>
        <dbReference type="ChEBI" id="CHEBI:29108"/>
    </ligand>
</feature>
<keyword evidence="10" id="KW-0472">Membrane</keyword>
<keyword evidence="6" id="KW-0865">Zymogen</keyword>
<dbReference type="InterPro" id="IPR036852">
    <property type="entry name" value="Peptidase_S8/S53_dom_sf"/>
</dbReference>
<feature type="active site" description="Charge relay system" evidence="9">
    <location>
        <position position="275"/>
    </location>
</feature>
<dbReference type="OrthoDB" id="409122at2759"/>
<dbReference type="InterPro" id="IPR050819">
    <property type="entry name" value="Tripeptidyl-peptidase_I"/>
</dbReference>
<dbReference type="CDD" id="cd11377">
    <property type="entry name" value="Pro-peptidase_S53"/>
    <property type="match status" value="1"/>
</dbReference>
<organism evidence="13 14">
    <name type="scientific">Achlya hypogyna</name>
    <name type="common">Oomycete</name>
    <name type="synonym">Protoachlya hypogyna</name>
    <dbReference type="NCBI Taxonomy" id="1202772"/>
    <lineage>
        <taxon>Eukaryota</taxon>
        <taxon>Sar</taxon>
        <taxon>Stramenopiles</taxon>
        <taxon>Oomycota</taxon>
        <taxon>Saprolegniomycetes</taxon>
        <taxon>Saprolegniales</taxon>
        <taxon>Achlyaceae</taxon>
        <taxon>Achlya</taxon>
    </lineage>
</organism>
<evidence type="ECO:0000256" key="8">
    <source>
        <dbReference type="ARBA" id="ARBA00023619"/>
    </source>
</evidence>
<dbReference type="InterPro" id="IPR030400">
    <property type="entry name" value="Sedolisin_dom"/>
</dbReference>
<dbReference type="SUPFAM" id="SSF54897">
    <property type="entry name" value="Protease propeptides/inhibitors"/>
    <property type="match status" value="1"/>
</dbReference>
<dbReference type="GO" id="GO:0008240">
    <property type="term" value="F:tripeptidyl-peptidase activity"/>
    <property type="evidence" value="ECO:0007669"/>
    <property type="project" value="TreeGrafter"/>
</dbReference>
<evidence type="ECO:0000313" key="14">
    <source>
        <dbReference type="Proteomes" id="UP000243579"/>
    </source>
</evidence>
<dbReference type="Proteomes" id="UP000243579">
    <property type="component" value="Unassembled WGS sequence"/>
</dbReference>
<accession>A0A1V9YM30</accession>
<protein>
    <recommendedName>
        <fullName evidence="8">subtilisin</fullName>
        <ecNumber evidence="8">3.4.21.62</ecNumber>
    </recommendedName>
</protein>
<reference evidence="13 14" key="1">
    <citation type="journal article" date="2014" name="Genome Biol. Evol.">
        <title>The secreted proteins of Achlya hypogyna and Thraustotheca clavata identify the ancestral oomycete secretome and reveal gene acquisitions by horizontal gene transfer.</title>
        <authorList>
            <person name="Misner I."/>
            <person name="Blouin N."/>
            <person name="Leonard G."/>
            <person name="Richards T.A."/>
            <person name="Lane C.E."/>
        </authorList>
    </citation>
    <scope>NUCLEOTIDE SEQUENCE [LARGE SCALE GENOMIC DNA]</scope>
    <source>
        <strain evidence="13 14">ATCC 48635</strain>
    </source>
</reference>
<keyword evidence="3 9" id="KW-0378">Hydrolase</keyword>
<keyword evidence="5 9" id="KW-0106">Calcium</keyword>
<sequence length="694" mass="73759">MLTCSKLGLVLVAALAHGADARAMQQGFSPLGGAITKGARALADEPFHLAIGVKAGDEAALETKFWEVSTPGHASYGRFLSAAEADALTAPAAGAVDRLQRWLRSNAINDVSFSATTNRVTARTNVRTLEALLDTTVHEFEASSGTRLLRAATPIHLPDDVAADVTFLNINAAPVGRSLRATAVEATSPIEAVRNGAGVTPSFLRDLYKIPRQTHPNETNLQGIPEFYNEAWAQSDVTLFFKEYMHNESLPTLLSTHTVGRDDSPEHASAEASLDLQYITAIAPRTPTLIQSVSGANPFSAADEPFVEWAEATLQMERPPYVVSLSYSDDEAHIFAASETYARSFDTLLMKMGTRGMSVLMSSGDDGVAGQRPNLEKIKPQDADKWCARANPQWPTSSPYLTSVGATMLARPSATPFFDTKEEVVCSSELGALITSGGGFSDRYPRPSYQDAAVRSYLNSSALPSPGFFNASGRAYPDVAAFGANFKVVIRGSTSLISGTSASAPVFAGVLTLINDLRLNAGKPPLGFVNPLLYQAYAANPLAFNDVVVGSIAAGMGSARPVCAETFRATRGWDAASGLGTPNFEVLSALLAAPETWVPSLGGQVAPVVVTERLSTLAMAVSAAAVAAVLLLVGCTCCYVRRAIAHKAYQELDVNKPDTPMYPSKAKLDAAAIFTIDDEEEDDKELELTEVNLK</sequence>
<evidence type="ECO:0000256" key="10">
    <source>
        <dbReference type="SAM" id="Phobius"/>
    </source>
</evidence>
<keyword evidence="14" id="KW-1185">Reference proteome</keyword>
<dbReference type="GO" id="GO:0006508">
    <property type="term" value="P:proteolysis"/>
    <property type="evidence" value="ECO:0007669"/>
    <property type="project" value="UniProtKB-KW"/>
</dbReference>
<feature type="binding site" evidence="9">
    <location>
        <position position="546"/>
    </location>
    <ligand>
        <name>Ca(2+)</name>
        <dbReference type="ChEBI" id="CHEBI:29108"/>
    </ligand>
</feature>
<keyword evidence="10" id="KW-0812">Transmembrane</keyword>
<dbReference type="PANTHER" id="PTHR14218:SF15">
    <property type="entry name" value="TRIPEPTIDYL-PEPTIDASE 1"/>
    <property type="match status" value="1"/>
</dbReference>
<feature type="chain" id="PRO_5012777180" description="subtilisin" evidence="11">
    <location>
        <begin position="22"/>
        <end position="694"/>
    </location>
</feature>
<feature type="binding site" evidence="9">
    <location>
        <position position="547"/>
    </location>
    <ligand>
        <name>Ca(2+)</name>
        <dbReference type="ChEBI" id="CHEBI:29108"/>
    </ligand>
</feature>
<evidence type="ECO:0000256" key="4">
    <source>
        <dbReference type="ARBA" id="ARBA00022825"/>
    </source>
</evidence>